<accession>A0A9P0FTQ9</accession>
<protein>
    <submittedName>
        <fullName evidence="2">Uncharacterized protein</fullName>
    </submittedName>
</protein>
<evidence type="ECO:0000313" key="2">
    <source>
        <dbReference type="EMBL" id="CAH0596416.1"/>
    </source>
</evidence>
<gene>
    <name evidence="2" type="ORF">CINC_LOCUS7191</name>
</gene>
<dbReference type="Proteomes" id="UP001154114">
    <property type="component" value="Chromosome 22"/>
</dbReference>
<evidence type="ECO:0000256" key="1">
    <source>
        <dbReference type="SAM" id="Phobius"/>
    </source>
</evidence>
<dbReference type="OrthoDB" id="7435109at2759"/>
<reference evidence="2" key="1">
    <citation type="submission" date="2021-12" db="EMBL/GenBank/DDBJ databases">
        <authorList>
            <person name="King R."/>
        </authorList>
    </citation>
    <scope>NUCLEOTIDE SEQUENCE</scope>
</reference>
<evidence type="ECO:0000313" key="3">
    <source>
        <dbReference type="Proteomes" id="UP001154114"/>
    </source>
</evidence>
<dbReference type="AlphaFoldDB" id="A0A9P0FTQ9"/>
<keyword evidence="1" id="KW-0812">Transmembrane</keyword>
<sequence>MCLTVQRAHDSYKLPKRFKTIIFVVLLLQIVFTSTVTINKRGDKDIEAKTRIELRSIFLPCFLNDVVRISAPMINEPTVYYLHKPNGETMKLNLGKPGLRRKTTEREVSPIVTKFVKNVRPIVTQTNDYDIFSTRKMSSFKFDAKVADMDPNEFMLGPLLIEDHGNWLLSAYTKDLDGEWVELFQVITITITEYLPANLRRPILHTGDTLHLSFAFPVNGLESCELVAPRSTFDRFFDRNLIEGDTCGYKVPNITMSDRGLWRIIGVGNIVYEAEVYLDVYKKL</sequence>
<proteinExistence type="predicted"/>
<name>A0A9P0FTQ9_CHRIL</name>
<keyword evidence="1" id="KW-1133">Transmembrane helix</keyword>
<keyword evidence="1" id="KW-0472">Membrane</keyword>
<organism evidence="2 3">
    <name type="scientific">Chrysodeixis includens</name>
    <name type="common">Soybean looper</name>
    <name type="synonym">Pseudoplusia includens</name>
    <dbReference type="NCBI Taxonomy" id="689277"/>
    <lineage>
        <taxon>Eukaryota</taxon>
        <taxon>Metazoa</taxon>
        <taxon>Ecdysozoa</taxon>
        <taxon>Arthropoda</taxon>
        <taxon>Hexapoda</taxon>
        <taxon>Insecta</taxon>
        <taxon>Pterygota</taxon>
        <taxon>Neoptera</taxon>
        <taxon>Endopterygota</taxon>
        <taxon>Lepidoptera</taxon>
        <taxon>Glossata</taxon>
        <taxon>Ditrysia</taxon>
        <taxon>Noctuoidea</taxon>
        <taxon>Noctuidae</taxon>
        <taxon>Plusiinae</taxon>
        <taxon>Chrysodeixis</taxon>
    </lineage>
</organism>
<feature type="transmembrane region" description="Helical" evidence="1">
    <location>
        <begin position="20"/>
        <end position="39"/>
    </location>
</feature>
<dbReference type="EMBL" id="LR824025">
    <property type="protein sequence ID" value="CAH0596416.1"/>
    <property type="molecule type" value="Genomic_DNA"/>
</dbReference>
<keyword evidence="3" id="KW-1185">Reference proteome</keyword>